<proteinExistence type="inferred from homology"/>
<dbReference type="InterPro" id="IPR050519">
    <property type="entry name" value="Glycosyltransf_28_UgtP"/>
</dbReference>
<sequence length="392" mass="41426">MPALLADRRARPHGRRRAARPAAMQLVAPPVPGAGRVVILGATVGQGHEGAARELGRRLAGSGVEVTIHDYIDAVPTAAGWILKDLYAPTVQHAPRVFDGIFRGLERPGALRRVTEGICAIAEPAVERWVGDADVVVSTYPLASRTLGRLRRRGRLAATSMTYLTDPAAHSLWCDPDVDHHLTVTRATAADASRYGVEAVAAGPLCSPAFSAAPSPIDRASLGLHGPDPIVLLSAGSLGMGDVPRTVEAILRHPRARALVLCGRNDALWRRWDEPRIAALGWRDDVPALMATADVLVHNAGGLSFTEALVAGLPALTYLPIPGHGRANAAILEQSGIAAWPRTPDDLVAAIEQHRRDRAPILPQWAAGADAAAIVRDELTARSAAGLRASGF</sequence>
<dbReference type="InterPro" id="IPR009695">
    <property type="entry name" value="Diacylglyc_glucosyltr_N"/>
</dbReference>
<accession>F4CJU1</accession>
<keyword evidence="3" id="KW-0808">Transferase</keyword>
<dbReference type="EMBL" id="CP002593">
    <property type="protein sequence ID" value="AEA26966.1"/>
    <property type="molecule type" value="Genomic_DNA"/>
</dbReference>
<feature type="compositionally biased region" description="Basic residues" evidence="4">
    <location>
        <begin position="10"/>
        <end position="19"/>
    </location>
</feature>
<evidence type="ECO:0000259" key="5">
    <source>
        <dbReference type="Pfam" id="PF06925"/>
    </source>
</evidence>
<evidence type="ECO:0000313" key="7">
    <source>
        <dbReference type="Proteomes" id="UP000007809"/>
    </source>
</evidence>
<dbReference type="SUPFAM" id="SSF53756">
    <property type="entry name" value="UDP-Glycosyltransferase/glycogen phosphorylase"/>
    <property type="match status" value="1"/>
</dbReference>
<name>F4CJU1_PSEUX</name>
<dbReference type="Pfam" id="PF06925">
    <property type="entry name" value="MGDG_synth"/>
    <property type="match status" value="1"/>
</dbReference>
<dbReference type="PANTHER" id="PTHR43025">
    <property type="entry name" value="MONOGALACTOSYLDIACYLGLYCEROL SYNTHASE"/>
    <property type="match status" value="1"/>
</dbReference>
<organism evidence="6 7">
    <name type="scientific">Pseudonocardia dioxanivorans (strain ATCC 55486 / DSM 44775 / JCM 13855 / CB1190)</name>
    <dbReference type="NCBI Taxonomy" id="675635"/>
    <lineage>
        <taxon>Bacteria</taxon>
        <taxon>Bacillati</taxon>
        <taxon>Actinomycetota</taxon>
        <taxon>Actinomycetes</taxon>
        <taxon>Pseudonocardiales</taxon>
        <taxon>Pseudonocardiaceae</taxon>
        <taxon>Pseudonocardia</taxon>
    </lineage>
</organism>
<feature type="region of interest" description="Disordered" evidence="4">
    <location>
        <begin position="1"/>
        <end position="20"/>
    </location>
</feature>
<reference evidence="6 7" key="1">
    <citation type="journal article" date="2011" name="J. Bacteriol.">
        <title>Genome sequence of the 1,4-dioxane-degrading Pseudonocardia dioxanivorans strain CB1190.</title>
        <authorList>
            <person name="Sales C.M."/>
            <person name="Mahendra S."/>
            <person name="Grostern A."/>
            <person name="Parales R.E."/>
            <person name="Goodwin L.A."/>
            <person name="Woyke T."/>
            <person name="Nolan M."/>
            <person name="Lapidus A."/>
            <person name="Chertkov O."/>
            <person name="Ovchinnikova G."/>
            <person name="Sczyrba A."/>
            <person name="Alvarez-Cohen L."/>
        </authorList>
    </citation>
    <scope>NUCLEOTIDE SEQUENCE [LARGE SCALE GENOMIC DNA]</scope>
    <source>
        <strain evidence="7">ATCC 55486 / DSM 44775 / JCM 13855 / CB1190</strain>
    </source>
</reference>
<dbReference type="PANTHER" id="PTHR43025:SF3">
    <property type="entry name" value="MONOGALACTOSYLDIACYLGLYCEROL SYNTHASE 1, CHLOROPLASTIC"/>
    <property type="match status" value="1"/>
</dbReference>
<dbReference type="RefSeq" id="WP_013676878.1">
    <property type="nucleotide sequence ID" value="NC_015312.1"/>
</dbReference>
<evidence type="ECO:0000256" key="2">
    <source>
        <dbReference type="ARBA" id="ARBA00022676"/>
    </source>
</evidence>
<comment type="similarity">
    <text evidence="1">Belongs to the glycosyltransferase 28 family.</text>
</comment>
<dbReference type="KEGG" id="pdx:Psed_4820"/>
<evidence type="ECO:0000256" key="4">
    <source>
        <dbReference type="SAM" id="MobiDB-lite"/>
    </source>
</evidence>
<dbReference type="Proteomes" id="UP000007809">
    <property type="component" value="Chromosome"/>
</dbReference>
<dbReference type="GO" id="GO:0016758">
    <property type="term" value="F:hexosyltransferase activity"/>
    <property type="evidence" value="ECO:0007669"/>
    <property type="project" value="InterPro"/>
</dbReference>
<dbReference type="Gene3D" id="3.40.50.2000">
    <property type="entry name" value="Glycogen Phosphorylase B"/>
    <property type="match status" value="1"/>
</dbReference>
<dbReference type="AlphaFoldDB" id="F4CJU1"/>
<dbReference type="Pfam" id="PF13692">
    <property type="entry name" value="Glyco_trans_1_4"/>
    <property type="match status" value="1"/>
</dbReference>
<dbReference type="STRING" id="675635.Psed_4820"/>
<keyword evidence="2" id="KW-0328">Glycosyltransferase</keyword>
<gene>
    <name evidence="6" type="ordered locus">Psed_4820</name>
</gene>
<evidence type="ECO:0000313" key="6">
    <source>
        <dbReference type="EMBL" id="AEA26966.1"/>
    </source>
</evidence>
<dbReference type="HOGENOM" id="CLU_028367_4_1_11"/>
<protein>
    <recommendedName>
        <fullName evidence="5">Diacylglycerol glucosyltransferase N-terminal domain-containing protein</fullName>
    </recommendedName>
</protein>
<evidence type="ECO:0000256" key="3">
    <source>
        <dbReference type="ARBA" id="ARBA00022679"/>
    </source>
</evidence>
<dbReference type="eggNOG" id="COG0707">
    <property type="taxonomic scope" value="Bacteria"/>
</dbReference>
<dbReference type="GO" id="GO:0016020">
    <property type="term" value="C:membrane"/>
    <property type="evidence" value="ECO:0007669"/>
    <property type="project" value="GOC"/>
</dbReference>
<dbReference type="GO" id="GO:0009247">
    <property type="term" value="P:glycolipid biosynthetic process"/>
    <property type="evidence" value="ECO:0007669"/>
    <property type="project" value="InterPro"/>
</dbReference>
<keyword evidence="7" id="KW-1185">Reference proteome</keyword>
<evidence type="ECO:0000256" key="1">
    <source>
        <dbReference type="ARBA" id="ARBA00006962"/>
    </source>
</evidence>
<feature type="domain" description="Diacylglycerol glucosyltransferase N-terminal" evidence="5">
    <location>
        <begin position="53"/>
        <end position="198"/>
    </location>
</feature>